<dbReference type="CDD" id="cd00255">
    <property type="entry name" value="nidG2"/>
    <property type="match status" value="1"/>
</dbReference>
<dbReference type="InterPro" id="IPR018097">
    <property type="entry name" value="EGF_Ca-bd_CS"/>
</dbReference>
<dbReference type="Pfam" id="PF07474">
    <property type="entry name" value="G2F"/>
    <property type="match status" value="1"/>
</dbReference>
<evidence type="ECO:0000256" key="9">
    <source>
        <dbReference type="ARBA" id="ARBA00022889"/>
    </source>
</evidence>
<dbReference type="CDD" id="cd00191">
    <property type="entry name" value="TY"/>
    <property type="match status" value="2"/>
</dbReference>
<feature type="compositionally biased region" description="Low complexity" evidence="15">
    <location>
        <begin position="296"/>
        <end position="308"/>
    </location>
</feature>
<evidence type="ECO:0000256" key="11">
    <source>
        <dbReference type="ARBA" id="ARBA00023180"/>
    </source>
</evidence>
<dbReference type="PROSITE" id="PS51162">
    <property type="entry name" value="THYROGLOBULIN_1_2"/>
    <property type="match status" value="2"/>
</dbReference>
<organism evidence="20 21">
    <name type="scientific">Tricholaema leucomelas</name>
    <name type="common">pied barbet</name>
    <dbReference type="NCBI Taxonomy" id="240729"/>
    <lineage>
        <taxon>Eukaryota</taxon>
        <taxon>Metazoa</taxon>
        <taxon>Chordata</taxon>
        <taxon>Craniata</taxon>
        <taxon>Vertebrata</taxon>
        <taxon>Euteleostomi</taxon>
        <taxon>Archelosauria</taxon>
        <taxon>Archosauria</taxon>
        <taxon>Dinosauria</taxon>
        <taxon>Saurischia</taxon>
        <taxon>Theropoda</taxon>
        <taxon>Coelurosauria</taxon>
        <taxon>Aves</taxon>
        <taxon>Neognathae</taxon>
        <taxon>Neoaves</taxon>
        <taxon>Telluraves</taxon>
        <taxon>Coraciimorphae</taxon>
        <taxon>Piciformes</taxon>
        <taxon>Lybiidae</taxon>
        <taxon>Tricholaema lacrymosa</taxon>
    </lineage>
</organism>
<evidence type="ECO:0000256" key="3">
    <source>
        <dbReference type="ARBA" id="ARBA00022530"/>
    </source>
</evidence>
<name>A0A852IRB7_9PICI</name>
<dbReference type="InterPro" id="IPR006605">
    <property type="entry name" value="G2_nidogen/fibulin_G2F"/>
</dbReference>
<keyword evidence="5" id="KW-0732">Signal</keyword>
<evidence type="ECO:0000256" key="13">
    <source>
        <dbReference type="PROSITE-ProRule" id="PRU00461"/>
    </source>
</evidence>
<evidence type="ECO:0000259" key="19">
    <source>
        <dbReference type="PROSITE" id="PS51220"/>
    </source>
</evidence>
<dbReference type="FunFam" id="2.120.10.30:FF:000030">
    <property type="entry name" value="Nidogen 1"/>
    <property type="match status" value="1"/>
</dbReference>
<dbReference type="PROSITE" id="PS01187">
    <property type="entry name" value="EGF_CA"/>
    <property type="match status" value="1"/>
</dbReference>
<dbReference type="SUPFAM" id="SSF63825">
    <property type="entry name" value="YWTD domain"/>
    <property type="match status" value="1"/>
</dbReference>
<dbReference type="Gene3D" id="4.10.800.10">
    <property type="entry name" value="Thyroglobulin type-1"/>
    <property type="match status" value="2"/>
</dbReference>
<dbReference type="Proteomes" id="UP000627253">
    <property type="component" value="Unassembled WGS sequence"/>
</dbReference>
<feature type="domain" description="NIDO" evidence="19">
    <location>
        <begin position="36"/>
        <end position="202"/>
    </location>
</feature>
<dbReference type="PROSITE" id="PS51220">
    <property type="entry name" value="NIDO"/>
    <property type="match status" value="1"/>
</dbReference>
<reference evidence="20" key="1">
    <citation type="submission" date="2020-02" db="EMBL/GenBank/DDBJ databases">
        <title>Bird 10,000 Genomes (B10K) Project - Family phase.</title>
        <authorList>
            <person name="Zhang G."/>
        </authorList>
    </citation>
    <scope>NUCLEOTIDE SEQUENCE</scope>
    <source>
        <strain evidence="20">B10K-DU-002-37</strain>
        <tissue evidence="20">Muscle</tissue>
    </source>
</reference>
<dbReference type="InterPro" id="IPR003886">
    <property type="entry name" value="NIDO_dom"/>
</dbReference>
<evidence type="ECO:0000259" key="16">
    <source>
        <dbReference type="PROSITE" id="PS50026"/>
    </source>
</evidence>
<evidence type="ECO:0000259" key="18">
    <source>
        <dbReference type="PROSITE" id="PS51162"/>
    </source>
</evidence>
<dbReference type="InterPro" id="IPR000152">
    <property type="entry name" value="EGF-type_Asp/Asn_hydroxyl_site"/>
</dbReference>
<feature type="domain" description="EGF-like" evidence="16">
    <location>
        <begin position="686"/>
        <end position="729"/>
    </location>
</feature>
<feature type="non-terminal residue" evidence="20">
    <location>
        <position position="1220"/>
    </location>
</feature>
<dbReference type="CDD" id="cd00054">
    <property type="entry name" value="EGF_CA"/>
    <property type="match status" value="2"/>
</dbReference>
<dbReference type="Gene3D" id="2.120.10.30">
    <property type="entry name" value="TolB, C-terminal domain"/>
    <property type="match status" value="1"/>
</dbReference>
<evidence type="ECO:0000256" key="2">
    <source>
        <dbReference type="ARBA" id="ARBA00022525"/>
    </source>
</evidence>
<dbReference type="InterPro" id="IPR000033">
    <property type="entry name" value="LDLR_classB_rpt"/>
</dbReference>
<feature type="domain" description="EGF-like" evidence="16">
    <location>
        <begin position="730"/>
        <end position="766"/>
    </location>
</feature>
<dbReference type="PROSITE" id="PS01186">
    <property type="entry name" value="EGF_2"/>
    <property type="match status" value="3"/>
</dbReference>
<dbReference type="InterPro" id="IPR001881">
    <property type="entry name" value="EGF-like_Ca-bd_dom"/>
</dbReference>
<dbReference type="InterPro" id="IPR000716">
    <property type="entry name" value="Thyroglobulin_1"/>
</dbReference>
<comment type="caution">
    <text evidence="12">Lacks conserved residue(s) required for the propagation of feature annotation.</text>
</comment>
<dbReference type="SUPFAM" id="SSF57610">
    <property type="entry name" value="Thyroglobulin type-1 domain"/>
    <property type="match status" value="2"/>
</dbReference>
<feature type="disulfide bond" evidence="14">
    <location>
        <begin position="820"/>
        <end position="827"/>
    </location>
</feature>
<keyword evidence="9" id="KW-0130">Cell adhesion</keyword>
<dbReference type="PANTHER" id="PTHR46513">
    <property type="entry name" value="VITELLOGENIN RECEPTOR-LIKE PROTEIN-RELATED-RELATED"/>
    <property type="match status" value="1"/>
</dbReference>
<feature type="non-terminal residue" evidence="20">
    <location>
        <position position="1"/>
    </location>
</feature>
<feature type="domain" description="EGF-like" evidence="16">
    <location>
        <begin position="601"/>
        <end position="642"/>
    </location>
</feature>
<feature type="domain" description="Thyroglobulin type-1" evidence="18">
    <location>
        <begin position="861"/>
        <end position="929"/>
    </location>
</feature>
<evidence type="ECO:0000256" key="8">
    <source>
        <dbReference type="ARBA" id="ARBA00022869"/>
    </source>
</evidence>
<dbReference type="InterPro" id="IPR009017">
    <property type="entry name" value="GFP"/>
</dbReference>
<feature type="repeat" description="LDL-receptor class B" evidence="13">
    <location>
        <begin position="1043"/>
        <end position="1085"/>
    </location>
</feature>
<dbReference type="EMBL" id="WAAF01012952">
    <property type="protein sequence ID" value="NXX46226.1"/>
    <property type="molecule type" value="Genomic_DNA"/>
</dbReference>
<dbReference type="OrthoDB" id="6375837at2759"/>
<feature type="domain" description="Thyroglobulin type-1" evidence="18">
    <location>
        <begin position="781"/>
        <end position="851"/>
    </location>
</feature>
<dbReference type="InterPro" id="IPR050778">
    <property type="entry name" value="Cueball_EGF_LRP_Nidogen"/>
</dbReference>
<dbReference type="SMART" id="SM00135">
    <property type="entry name" value="LY"/>
    <property type="match status" value="4"/>
</dbReference>
<comment type="caution">
    <text evidence="20">The sequence shown here is derived from an EMBL/GenBank/DDBJ whole genome shotgun (WGS) entry which is preliminary data.</text>
</comment>
<feature type="region of interest" description="Disordered" evidence="15">
    <location>
        <begin position="206"/>
        <end position="271"/>
    </location>
</feature>
<keyword evidence="4 12" id="KW-0245">EGF-like domain</keyword>
<dbReference type="SUPFAM" id="SSF57184">
    <property type="entry name" value="Growth factor receptor domain"/>
    <property type="match status" value="1"/>
</dbReference>
<dbReference type="Pfam" id="PF00058">
    <property type="entry name" value="Ldl_recept_b"/>
    <property type="match status" value="3"/>
</dbReference>
<dbReference type="InterPro" id="IPR036857">
    <property type="entry name" value="Thyroglobulin_1_sf"/>
</dbReference>
<evidence type="ECO:0000256" key="6">
    <source>
        <dbReference type="ARBA" id="ARBA00022737"/>
    </source>
</evidence>
<dbReference type="PROSITE" id="PS00484">
    <property type="entry name" value="THYROGLOBULIN_1_1"/>
    <property type="match status" value="2"/>
</dbReference>
<dbReference type="SMART" id="SM00179">
    <property type="entry name" value="EGF_CA"/>
    <property type="match status" value="2"/>
</dbReference>
<evidence type="ECO:0000313" key="20">
    <source>
        <dbReference type="EMBL" id="NXX46226.1"/>
    </source>
</evidence>
<dbReference type="PROSITE" id="PS51120">
    <property type="entry name" value="LDLRB"/>
    <property type="match status" value="3"/>
</dbReference>
<feature type="repeat" description="LDL-receptor class B" evidence="13">
    <location>
        <begin position="999"/>
        <end position="1042"/>
    </location>
</feature>
<feature type="domain" description="EGF-like" evidence="16">
    <location>
        <begin position="643"/>
        <end position="685"/>
    </location>
</feature>
<evidence type="ECO:0000256" key="7">
    <source>
        <dbReference type="ARBA" id="ARBA00022837"/>
    </source>
</evidence>
<dbReference type="Pfam" id="PF00086">
    <property type="entry name" value="Thyroglobulin_1"/>
    <property type="match status" value="2"/>
</dbReference>
<accession>A0A852IRB7</accession>
<evidence type="ECO:0000256" key="1">
    <source>
        <dbReference type="ARBA" id="ARBA00004302"/>
    </source>
</evidence>
<dbReference type="GO" id="GO:0017147">
    <property type="term" value="F:Wnt-protein binding"/>
    <property type="evidence" value="ECO:0007669"/>
    <property type="project" value="TreeGrafter"/>
</dbReference>
<evidence type="ECO:0000256" key="15">
    <source>
        <dbReference type="SAM" id="MobiDB-lite"/>
    </source>
</evidence>
<dbReference type="PANTHER" id="PTHR46513:SF15">
    <property type="entry name" value="NIDOGEN 2"/>
    <property type="match status" value="1"/>
</dbReference>
<dbReference type="Gene3D" id="2.40.155.10">
    <property type="entry name" value="Green fluorescent protein"/>
    <property type="match status" value="1"/>
</dbReference>
<evidence type="ECO:0000313" key="21">
    <source>
        <dbReference type="Proteomes" id="UP000627253"/>
    </source>
</evidence>
<keyword evidence="7" id="KW-0106">Calcium</keyword>
<dbReference type="Pfam" id="PF07645">
    <property type="entry name" value="EGF_CA"/>
    <property type="match status" value="2"/>
</dbReference>
<dbReference type="Gene3D" id="2.10.25.10">
    <property type="entry name" value="Laminin"/>
    <property type="match status" value="4"/>
</dbReference>
<dbReference type="SUPFAM" id="SSF57196">
    <property type="entry name" value="EGF/Laminin"/>
    <property type="match status" value="1"/>
</dbReference>
<dbReference type="PROSITE" id="PS50993">
    <property type="entry name" value="NIDOGEN_G2"/>
    <property type="match status" value="1"/>
</dbReference>
<dbReference type="Pfam" id="PF06119">
    <property type="entry name" value="NIDO"/>
    <property type="match status" value="1"/>
</dbReference>
<evidence type="ECO:0000256" key="10">
    <source>
        <dbReference type="ARBA" id="ARBA00023157"/>
    </source>
</evidence>
<feature type="disulfide bond" evidence="14">
    <location>
        <begin position="899"/>
        <end position="906"/>
    </location>
</feature>
<evidence type="ECO:0000256" key="5">
    <source>
        <dbReference type="ARBA" id="ARBA00022729"/>
    </source>
</evidence>
<dbReference type="PROSITE" id="PS50026">
    <property type="entry name" value="EGF_3"/>
    <property type="match status" value="4"/>
</dbReference>
<dbReference type="InterPro" id="IPR049883">
    <property type="entry name" value="NOTCH1_EGF-like"/>
</dbReference>
<dbReference type="InterPro" id="IPR011042">
    <property type="entry name" value="6-blade_b-propeller_TolB-like"/>
</dbReference>
<keyword evidence="10 14" id="KW-1015">Disulfide bond</keyword>
<dbReference type="InterPro" id="IPR009030">
    <property type="entry name" value="Growth_fac_rcpt_cys_sf"/>
</dbReference>
<protein>
    <submittedName>
        <fullName evidence="20">NID2 protein</fullName>
    </submittedName>
</protein>
<keyword evidence="3" id="KW-0272">Extracellular matrix</keyword>
<dbReference type="AlphaFoldDB" id="A0A852IRB7"/>
<proteinExistence type="predicted"/>
<dbReference type="GO" id="GO:0005509">
    <property type="term" value="F:calcium ion binding"/>
    <property type="evidence" value="ECO:0007669"/>
    <property type="project" value="InterPro"/>
</dbReference>
<sequence length="1220" mass="132967">LSLQVGTNGVISTQDFPRETQYVDDDFPTDFPVIAPFLADLDTSGSRGNIYYRQDDSPDVLDQAAGYIRAGFPSTADSFVPTNAVIVTWEAVGAYQELLQDTEPSEKLNTFQAVIAYNDEDTYVIFLYPDGGLQFLGTRPKESYNVQLELPARVGFSWGDGDDPKRDGLFHSLASSEPALRRLERESNAGVPGVWVFHVGSVEPLEHVEPGGGRRSSPGHGAPGTAGSARAPSSRADHVSSEPPARHSSEATAPHLGHGQRPPELLGIAPRGLPVSLGQERSHHLYLAGDGGTRQSYSANPSSYSSGHHGVGVEEEEHFNPDVFTYSATSKETCAQYQGRCSPHAFCTDYATGACCHCRTTYYGNGRQCLPEGAVHRLNGKVSGSLAVGRASVRFQDVDLHAYIVGSDGRTYTAISGVPQPAARALLPLLPIGGLFAWLFALEEPGSENGFSITGAEFTQSLELTFYPGQETVYVTQTAEGLGPDNYLTLRTHIQGQVPFIPENVTVHITPYKELYLYSRSAVMSSAHREYVLIAGTANQTLSYRLHQNITFSSCPHSRLPSRQQLSVARAFALYDAHEHVLRYALAARVGSAPEGSENPTVTPCHDGTHTCEVTARCQPGSGMEYTCECASGYRREGRGCQDVDECTEGLSQCGAFTICLNMPGSYRCECRSGYRLAEDGQACVSSDPCEEGRRPCAPRDRARCLPRAGGHAACECLPGYSGDGIHCADVDECAANPCHPAAACYNMPGSFSCHCRPGYEGNGFHVVGEYLLPAEAIQQLTPCEHERLYPREVPPAPSPVGDGHVPQCDEEGRYRPLQCHSSTGYCWCVDAAGQEIAGTRTAPGSTPPRCRSPEPTERAPTMCERWRQSLLEHYGGSPRSDQYVPRCDREGHFTPLQCHGDSGYCWCVDDSGREIQGTRSEPGSTPPCLPSVAPPSARPSPRPDVSPPATGTFLLYAQGQQIGYLPLNGTRLQREAAKTLLSLHGSIVVGIDYDCRERTIYWTDVAGRTISRASLEPGAEPETVINSGLISPEGLAVDHLRRAIFWTDSGLDRIERARLDGSQRQVLFHTELVNPRAIAVDPVRGNLYWTDWNREAPKIETSTVNGANRRVLVDRDIGLPNGLTFDPFSKLLCWADAGTKHLECTLPDGTGRRIIQNNLNYPFSIISYANHFYHTDWRRDGVIAVDKETGAFTDEYLPEQRSHLYGITAVYPYCPGGEP</sequence>
<dbReference type="SMART" id="SM00211">
    <property type="entry name" value="TY"/>
    <property type="match status" value="2"/>
</dbReference>
<feature type="domain" description="Nidogen G2 beta-barrel" evidence="17">
    <location>
        <begin position="374"/>
        <end position="600"/>
    </location>
</feature>
<feature type="repeat" description="LDL-receptor class B" evidence="13">
    <location>
        <begin position="1086"/>
        <end position="1130"/>
    </location>
</feature>
<keyword evidence="11" id="KW-0325">Glycoprotein</keyword>
<dbReference type="InterPro" id="IPR000742">
    <property type="entry name" value="EGF"/>
</dbReference>
<dbReference type="GO" id="GO:0005604">
    <property type="term" value="C:basement membrane"/>
    <property type="evidence" value="ECO:0007669"/>
    <property type="project" value="UniProtKB-SubCell"/>
</dbReference>
<comment type="subcellular location">
    <subcellularLocation>
        <location evidence="1">Secreted</location>
        <location evidence="1">Extracellular space</location>
        <location evidence="1">Extracellular matrix</location>
        <location evidence="1">Basement membrane</location>
    </subcellularLocation>
</comment>
<dbReference type="GO" id="GO:0007160">
    <property type="term" value="P:cell-matrix adhesion"/>
    <property type="evidence" value="ECO:0007669"/>
    <property type="project" value="InterPro"/>
</dbReference>
<dbReference type="SMART" id="SM00539">
    <property type="entry name" value="NIDO"/>
    <property type="match status" value="1"/>
</dbReference>
<dbReference type="PROSITE" id="PS00010">
    <property type="entry name" value="ASX_HYDROXYL"/>
    <property type="match status" value="2"/>
</dbReference>
<evidence type="ECO:0000259" key="17">
    <source>
        <dbReference type="PROSITE" id="PS50993"/>
    </source>
</evidence>
<dbReference type="GO" id="GO:0005886">
    <property type="term" value="C:plasma membrane"/>
    <property type="evidence" value="ECO:0007669"/>
    <property type="project" value="TreeGrafter"/>
</dbReference>
<evidence type="ECO:0000256" key="14">
    <source>
        <dbReference type="PROSITE-ProRule" id="PRU00500"/>
    </source>
</evidence>
<keyword evidence="6" id="KW-0677">Repeat</keyword>
<dbReference type="SMART" id="SM00181">
    <property type="entry name" value="EGF"/>
    <property type="match status" value="5"/>
</dbReference>
<feature type="region of interest" description="Disordered" evidence="15">
    <location>
        <begin position="288"/>
        <end position="310"/>
    </location>
</feature>
<feature type="compositionally biased region" description="Pro residues" evidence="15">
    <location>
        <begin position="925"/>
        <end position="947"/>
    </location>
</feature>
<dbReference type="SUPFAM" id="SSF54511">
    <property type="entry name" value="GFP-like"/>
    <property type="match status" value="1"/>
</dbReference>
<keyword evidence="8" id="KW-0084">Basement membrane</keyword>
<feature type="region of interest" description="Disordered" evidence="15">
    <location>
        <begin position="918"/>
        <end position="948"/>
    </location>
</feature>
<dbReference type="FunFam" id="2.10.25.10:FF:000038">
    <property type="entry name" value="Fibrillin 2"/>
    <property type="match status" value="2"/>
</dbReference>
<evidence type="ECO:0000256" key="4">
    <source>
        <dbReference type="ARBA" id="ARBA00022536"/>
    </source>
</evidence>
<dbReference type="SMART" id="SM00682">
    <property type="entry name" value="G2F"/>
    <property type="match status" value="1"/>
</dbReference>
<dbReference type="GO" id="GO:0060070">
    <property type="term" value="P:canonical Wnt signaling pathway"/>
    <property type="evidence" value="ECO:0007669"/>
    <property type="project" value="TreeGrafter"/>
</dbReference>
<feature type="compositionally biased region" description="Basic and acidic residues" evidence="15">
    <location>
        <begin position="235"/>
        <end position="249"/>
    </location>
</feature>
<keyword evidence="2" id="KW-0964">Secreted</keyword>
<gene>
    <name evidence="20" type="primary">Nid2</name>
    <name evidence="20" type="ORF">TRILEU_R03876</name>
</gene>
<evidence type="ECO:0000256" key="12">
    <source>
        <dbReference type="PROSITE-ProRule" id="PRU00076"/>
    </source>
</evidence>
<keyword evidence="21" id="KW-1185">Reference proteome</keyword>
<dbReference type="GO" id="GO:0042813">
    <property type="term" value="F:Wnt receptor activity"/>
    <property type="evidence" value="ECO:0007669"/>
    <property type="project" value="TreeGrafter"/>
</dbReference>